<dbReference type="Proteomes" id="UP000285190">
    <property type="component" value="Unassembled WGS sequence"/>
</dbReference>
<organism evidence="1 2">
    <name type="scientific">Noviherbaspirillum cavernae</name>
    <dbReference type="NCBI Taxonomy" id="2320862"/>
    <lineage>
        <taxon>Bacteria</taxon>
        <taxon>Pseudomonadati</taxon>
        <taxon>Pseudomonadota</taxon>
        <taxon>Betaproteobacteria</taxon>
        <taxon>Burkholderiales</taxon>
        <taxon>Oxalobacteraceae</taxon>
        <taxon>Noviherbaspirillum</taxon>
    </lineage>
</organism>
<dbReference type="OrthoDB" id="8723288at2"/>
<dbReference type="RefSeq" id="WP_119738696.1">
    <property type="nucleotide sequence ID" value="NZ_QYUN01000002.1"/>
</dbReference>
<accession>A0A418X1E1</accession>
<sequence length="64" mass="7186">MTTHNNIQRNTPVEFDCDDGRLTGTVIDIQRSVENARAFAIIEIDHELPGVVRSVPLDQLRRAA</sequence>
<gene>
    <name evidence="1" type="ORF">D3870_09815</name>
</gene>
<name>A0A418X1E1_9BURK</name>
<dbReference type="EMBL" id="QYUN01000002">
    <property type="protein sequence ID" value="RJG06269.1"/>
    <property type="molecule type" value="Genomic_DNA"/>
</dbReference>
<evidence type="ECO:0008006" key="3">
    <source>
        <dbReference type="Google" id="ProtNLM"/>
    </source>
</evidence>
<dbReference type="AlphaFoldDB" id="A0A418X1E1"/>
<proteinExistence type="predicted"/>
<comment type="caution">
    <text evidence="1">The sequence shown here is derived from an EMBL/GenBank/DDBJ whole genome shotgun (WGS) entry which is preliminary data.</text>
</comment>
<evidence type="ECO:0000313" key="2">
    <source>
        <dbReference type="Proteomes" id="UP000285190"/>
    </source>
</evidence>
<reference evidence="1 2" key="1">
    <citation type="submission" date="2018-09" db="EMBL/GenBank/DDBJ databases">
        <authorList>
            <person name="Zhu H."/>
        </authorList>
    </citation>
    <scope>NUCLEOTIDE SEQUENCE [LARGE SCALE GENOMIC DNA]</scope>
    <source>
        <strain evidence="1 2">K2R10-39</strain>
    </source>
</reference>
<evidence type="ECO:0000313" key="1">
    <source>
        <dbReference type="EMBL" id="RJG06269.1"/>
    </source>
</evidence>
<protein>
    <recommendedName>
        <fullName evidence="3">DUF2171 domain-containing protein</fullName>
    </recommendedName>
</protein>
<keyword evidence="2" id="KW-1185">Reference proteome</keyword>